<evidence type="ECO:0000256" key="1">
    <source>
        <dbReference type="SAM" id="Phobius"/>
    </source>
</evidence>
<name>A0AAW4VXQ2_9FIRM</name>
<feature type="transmembrane region" description="Helical" evidence="1">
    <location>
        <begin position="20"/>
        <end position="45"/>
    </location>
</feature>
<dbReference type="EMBL" id="JAJEPX010000002">
    <property type="protein sequence ID" value="MCC2175888.1"/>
    <property type="molecule type" value="Genomic_DNA"/>
</dbReference>
<gene>
    <name evidence="2" type="ORF">LKD22_01870</name>
</gene>
<dbReference type="Proteomes" id="UP001298753">
    <property type="component" value="Unassembled WGS sequence"/>
</dbReference>
<reference evidence="2 3" key="1">
    <citation type="submission" date="2021-10" db="EMBL/GenBank/DDBJ databases">
        <title>Anaerobic single-cell dispensing facilitates the cultivation of human gut bacteria.</title>
        <authorList>
            <person name="Afrizal A."/>
        </authorList>
    </citation>
    <scope>NUCLEOTIDE SEQUENCE [LARGE SCALE GENOMIC DNA]</scope>
    <source>
        <strain evidence="2 3">CLA-AA-H270</strain>
    </source>
</reference>
<dbReference type="GeneID" id="98660748"/>
<keyword evidence="1" id="KW-0812">Transmembrane</keyword>
<organism evidence="2 3">
    <name type="scientific">Agathobaculum butyriciproducens</name>
    <dbReference type="NCBI Taxonomy" id="1628085"/>
    <lineage>
        <taxon>Bacteria</taxon>
        <taxon>Bacillati</taxon>
        <taxon>Bacillota</taxon>
        <taxon>Clostridia</taxon>
        <taxon>Eubacteriales</taxon>
        <taxon>Butyricicoccaceae</taxon>
        <taxon>Agathobaculum</taxon>
    </lineage>
</organism>
<dbReference type="AlphaFoldDB" id="A0AAW4VXQ2"/>
<sequence>MSLSDYMYRDLTKGSIAKGLVWFALAGPIGEVGIRIAIPTGWFFADTISAAERRFCREIEGKGAFL</sequence>
<evidence type="ECO:0000313" key="2">
    <source>
        <dbReference type="EMBL" id="MCC2175888.1"/>
    </source>
</evidence>
<protein>
    <submittedName>
        <fullName evidence="2">Uncharacterized protein</fullName>
    </submittedName>
</protein>
<comment type="caution">
    <text evidence="2">The sequence shown here is derived from an EMBL/GenBank/DDBJ whole genome shotgun (WGS) entry which is preliminary data.</text>
</comment>
<accession>A0AAW4VXQ2</accession>
<dbReference type="RefSeq" id="WP_227600053.1">
    <property type="nucleotide sequence ID" value="NZ_JAJEPX010000002.1"/>
</dbReference>
<keyword evidence="1" id="KW-1133">Transmembrane helix</keyword>
<evidence type="ECO:0000313" key="3">
    <source>
        <dbReference type="Proteomes" id="UP001298753"/>
    </source>
</evidence>
<keyword evidence="1" id="KW-0472">Membrane</keyword>
<proteinExistence type="predicted"/>
<keyword evidence="3" id="KW-1185">Reference proteome</keyword>